<reference evidence="3 4" key="1">
    <citation type="submission" date="2016-06" db="EMBL/GenBank/DDBJ databases">
        <authorList>
            <person name="Kjaerup R.B."/>
            <person name="Dalgaard T.S."/>
            <person name="Juul-Madsen H.R."/>
        </authorList>
    </citation>
    <scope>NUCLEOTIDE SEQUENCE [LARGE SCALE GENOMIC DNA]</scope>
    <source>
        <strain evidence="3 4">E152</strain>
    </source>
</reference>
<dbReference type="Proteomes" id="UP000092389">
    <property type="component" value="Unassembled WGS sequence"/>
</dbReference>
<evidence type="ECO:0000256" key="2">
    <source>
        <dbReference type="SAM" id="MobiDB-lite"/>
    </source>
</evidence>
<evidence type="ECO:0000256" key="1">
    <source>
        <dbReference type="SAM" id="Coils"/>
    </source>
</evidence>
<comment type="caution">
    <text evidence="3">The sequence shown here is derived from an EMBL/GenBank/DDBJ whole genome shotgun (WGS) entry which is preliminary data.</text>
</comment>
<name>A0A1A2TK16_MYCNT</name>
<feature type="compositionally biased region" description="Basic and acidic residues" evidence="2">
    <location>
        <begin position="9"/>
        <end position="62"/>
    </location>
</feature>
<evidence type="ECO:0000313" key="4">
    <source>
        <dbReference type="Proteomes" id="UP000092389"/>
    </source>
</evidence>
<dbReference type="RefSeq" id="WP_067909211.1">
    <property type="nucleotide sequence ID" value="NZ_LZJP01000128.1"/>
</dbReference>
<proteinExistence type="predicted"/>
<dbReference type="AlphaFoldDB" id="A0A1A2TK16"/>
<accession>A0A1A2TK16</accession>
<keyword evidence="1" id="KW-0175">Coiled coil</keyword>
<feature type="coiled-coil region" evidence="1">
    <location>
        <begin position="81"/>
        <end position="108"/>
    </location>
</feature>
<dbReference type="OrthoDB" id="4752468at2"/>
<feature type="region of interest" description="Disordered" evidence="2">
    <location>
        <begin position="1"/>
        <end position="62"/>
    </location>
</feature>
<evidence type="ECO:0000313" key="3">
    <source>
        <dbReference type="EMBL" id="OBH76786.1"/>
    </source>
</evidence>
<gene>
    <name evidence="3" type="ORF">A5683_20345</name>
</gene>
<sequence length="114" mass="12723">MADTPGNEAARRSQELLRRGRELADGHSITEADVRRAAERAESAHARDEEAHRRESRRHYEAAIAHERAAEIQELAVAEGLGDVDAHKRAAEREREAARRNFVAAQEAVHPDAD</sequence>
<dbReference type="EMBL" id="LZJU01000063">
    <property type="protein sequence ID" value="OBH76786.1"/>
    <property type="molecule type" value="Genomic_DNA"/>
</dbReference>
<protein>
    <submittedName>
        <fullName evidence="3">Uncharacterized protein</fullName>
    </submittedName>
</protein>
<organism evidence="3 4">
    <name type="scientific">Mycobacterium mantenii</name>
    <dbReference type="NCBI Taxonomy" id="560555"/>
    <lineage>
        <taxon>Bacteria</taxon>
        <taxon>Bacillati</taxon>
        <taxon>Actinomycetota</taxon>
        <taxon>Actinomycetes</taxon>
        <taxon>Mycobacteriales</taxon>
        <taxon>Mycobacteriaceae</taxon>
        <taxon>Mycobacterium</taxon>
        <taxon>Mycobacterium avium complex (MAC)</taxon>
    </lineage>
</organism>